<comment type="subcellular location">
    <subcellularLocation>
        <location evidence="1">Sarcoplasmic reticulum membrane</location>
        <topology evidence="1">Multi-pass membrane protein</topology>
    </subcellularLocation>
</comment>
<dbReference type="InterPro" id="IPR059000">
    <property type="entry name" value="ATPase_P-type_domA"/>
</dbReference>
<dbReference type="EC" id="7.2.2.10" evidence="2"/>
<dbReference type="Gene3D" id="2.70.150.10">
    <property type="entry name" value="Calcium-transporting ATPase, cytoplasmic transduction domain A"/>
    <property type="match status" value="1"/>
</dbReference>
<gene>
    <name evidence="7" type="ORF">NOO_LOCUS11600</name>
</gene>
<dbReference type="WBParaSite" id="nOo.2.0.1.t11600-RA">
    <property type="protein sequence ID" value="nOo.2.0.1.t11600-RA"/>
    <property type="gene ID" value="nOo.2.0.1.g11600"/>
</dbReference>
<feature type="transmembrane region" description="Helical" evidence="5">
    <location>
        <begin position="63"/>
        <end position="81"/>
    </location>
</feature>
<evidence type="ECO:0000313" key="9">
    <source>
        <dbReference type="WBParaSite" id="nOo.2.0.1.t11600-RA"/>
    </source>
</evidence>
<evidence type="ECO:0000313" key="8">
    <source>
        <dbReference type="Proteomes" id="UP000271087"/>
    </source>
</evidence>
<dbReference type="OrthoDB" id="5861431at2759"/>
<dbReference type="SMART" id="SM00831">
    <property type="entry name" value="Cation_ATPase_N"/>
    <property type="match status" value="1"/>
</dbReference>
<dbReference type="GO" id="GO:0033017">
    <property type="term" value="C:sarcoplasmic reticulum membrane"/>
    <property type="evidence" value="ECO:0007669"/>
    <property type="project" value="UniProtKB-SubCell"/>
</dbReference>
<dbReference type="SUPFAM" id="SSF81653">
    <property type="entry name" value="Calcium ATPase, transduction domain A"/>
    <property type="match status" value="1"/>
</dbReference>
<dbReference type="InterPro" id="IPR004014">
    <property type="entry name" value="ATPase_P-typ_cation-transptr_N"/>
</dbReference>
<keyword evidence="3" id="KW-0703">Sarcoplasmic reticulum</keyword>
<keyword evidence="8" id="KW-1185">Reference proteome</keyword>
<reference evidence="7 8" key="2">
    <citation type="submission" date="2018-08" db="EMBL/GenBank/DDBJ databases">
        <authorList>
            <person name="Laetsch R D."/>
            <person name="Stevens L."/>
            <person name="Kumar S."/>
            <person name="Blaxter L. M."/>
        </authorList>
    </citation>
    <scope>NUCLEOTIDE SEQUENCE [LARGE SCALE GENOMIC DNA]</scope>
</reference>
<feature type="domain" description="Cation-transporting P-type ATPase N-terminal" evidence="6">
    <location>
        <begin position="9"/>
        <end position="83"/>
    </location>
</feature>
<feature type="transmembrane region" description="Helical" evidence="5">
    <location>
        <begin position="87"/>
        <end position="103"/>
    </location>
</feature>
<evidence type="ECO:0000256" key="2">
    <source>
        <dbReference type="ARBA" id="ARBA00012790"/>
    </source>
</evidence>
<evidence type="ECO:0000256" key="1">
    <source>
        <dbReference type="ARBA" id="ARBA00004326"/>
    </source>
</evidence>
<keyword evidence="5" id="KW-0812">Transmembrane</keyword>
<accession>A0A182ETX2</accession>
<evidence type="ECO:0000256" key="5">
    <source>
        <dbReference type="SAM" id="Phobius"/>
    </source>
</evidence>
<sequence>MIQSISALQASVLPYLECASTLRTDIKQGLSSAEVVRRQKYNGYNEFDIQEYYPIWRKYLDQFNNPLIILLLASAAISLLMGRGEDAISITVAIVIVVTVGFVQEYRSEKTLEQLNKLVPPMCHTIRDGREMQFLARELVPGDIVLLNVGDLIPADLRLIEAYDLQVDESSFTGELEPRHKYVRPLAAGSGTFDHVDNVAYMGTLVRGGHGK</sequence>
<dbReference type="InterPro" id="IPR008250">
    <property type="entry name" value="ATPase_P-typ_transduc_dom_A_sf"/>
</dbReference>
<organism evidence="9">
    <name type="scientific">Onchocerca ochengi</name>
    <name type="common">Filarial nematode worm</name>
    <dbReference type="NCBI Taxonomy" id="42157"/>
    <lineage>
        <taxon>Eukaryota</taxon>
        <taxon>Metazoa</taxon>
        <taxon>Ecdysozoa</taxon>
        <taxon>Nematoda</taxon>
        <taxon>Chromadorea</taxon>
        <taxon>Rhabditida</taxon>
        <taxon>Spirurina</taxon>
        <taxon>Spiruromorpha</taxon>
        <taxon>Filarioidea</taxon>
        <taxon>Onchocercidae</taxon>
        <taxon>Onchocerca</taxon>
    </lineage>
</organism>
<dbReference type="EMBL" id="UYRW01008321">
    <property type="protein sequence ID" value="VDM96557.1"/>
    <property type="molecule type" value="Genomic_DNA"/>
</dbReference>
<dbReference type="SUPFAM" id="SSF81665">
    <property type="entry name" value="Calcium ATPase, transmembrane domain M"/>
    <property type="match status" value="1"/>
</dbReference>
<name>A0A182ETX2_ONCOC</name>
<evidence type="ECO:0000313" key="7">
    <source>
        <dbReference type="EMBL" id="VDM96557.1"/>
    </source>
</evidence>
<dbReference type="Gene3D" id="1.20.1110.10">
    <property type="entry name" value="Calcium-transporting ATPase, transmembrane domain"/>
    <property type="match status" value="1"/>
</dbReference>
<dbReference type="InterPro" id="IPR023298">
    <property type="entry name" value="ATPase_P-typ_TM_dom_sf"/>
</dbReference>
<proteinExistence type="predicted"/>
<dbReference type="Proteomes" id="UP000271087">
    <property type="component" value="Unassembled WGS sequence"/>
</dbReference>
<keyword evidence="5" id="KW-1133">Transmembrane helix</keyword>
<comment type="catalytic activity">
    <reaction evidence="4">
        <text>Ca(2+)(in) + ATP + H2O = Ca(2+)(out) + ADP + phosphate + H(+)</text>
        <dbReference type="Rhea" id="RHEA:18105"/>
        <dbReference type="ChEBI" id="CHEBI:15377"/>
        <dbReference type="ChEBI" id="CHEBI:15378"/>
        <dbReference type="ChEBI" id="CHEBI:29108"/>
        <dbReference type="ChEBI" id="CHEBI:30616"/>
        <dbReference type="ChEBI" id="CHEBI:43474"/>
        <dbReference type="ChEBI" id="CHEBI:456216"/>
        <dbReference type="EC" id="7.2.2.10"/>
    </reaction>
</comment>
<evidence type="ECO:0000256" key="3">
    <source>
        <dbReference type="ARBA" id="ARBA00022951"/>
    </source>
</evidence>
<protein>
    <recommendedName>
        <fullName evidence="2">P-type Ca(2+) transporter</fullName>
        <ecNumber evidence="2">7.2.2.10</ecNumber>
    </recommendedName>
</protein>
<dbReference type="Pfam" id="PF00122">
    <property type="entry name" value="E1-E2_ATPase"/>
    <property type="match status" value="1"/>
</dbReference>
<evidence type="ECO:0000256" key="4">
    <source>
        <dbReference type="ARBA" id="ARBA00048694"/>
    </source>
</evidence>
<dbReference type="STRING" id="42157.A0A182ETX2"/>
<evidence type="ECO:0000259" key="6">
    <source>
        <dbReference type="SMART" id="SM00831"/>
    </source>
</evidence>
<dbReference type="Pfam" id="PF00690">
    <property type="entry name" value="Cation_ATPase_N"/>
    <property type="match status" value="1"/>
</dbReference>
<dbReference type="GO" id="GO:0005388">
    <property type="term" value="F:P-type calcium transporter activity"/>
    <property type="evidence" value="ECO:0007669"/>
    <property type="project" value="UniProtKB-EC"/>
</dbReference>
<reference evidence="9" key="1">
    <citation type="submission" date="2016-06" db="UniProtKB">
        <authorList>
            <consortium name="WormBaseParasite"/>
        </authorList>
    </citation>
    <scope>IDENTIFICATION</scope>
</reference>
<keyword evidence="5" id="KW-0472">Membrane</keyword>
<dbReference type="PANTHER" id="PTHR42861">
    <property type="entry name" value="CALCIUM-TRANSPORTING ATPASE"/>
    <property type="match status" value="1"/>
</dbReference>
<dbReference type="AlphaFoldDB" id="A0A182ETX2"/>